<proteinExistence type="predicted"/>
<feature type="compositionally biased region" description="Polar residues" evidence="1">
    <location>
        <begin position="1"/>
        <end position="12"/>
    </location>
</feature>
<protein>
    <submittedName>
        <fullName evidence="2">Uncharacterized protein</fullName>
    </submittedName>
</protein>
<name>A0A166SMY9_9AGAM</name>
<evidence type="ECO:0000313" key="3">
    <source>
        <dbReference type="Proteomes" id="UP000076532"/>
    </source>
</evidence>
<organism evidence="2 3">
    <name type="scientific">Athelia psychrophila</name>
    <dbReference type="NCBI Taxonomy" id="1759441"/>
    <lineage>
        <taxon>Eukaryota</taxon>
        <taxon>Fungi</taxon>
        <taxon>Dikarya</taxon>
        <taxon>Basidiomycota</taxon>
        <taxon>Agaricomycotina</taxon>
        <taxon>Agaricomycetes</taxon>
        <taxon>Agaricomycetidae</taxon>
        <taxon>Atheliales</taxon>
        <taxon>Atheliaceae</taxon>
        <taxon>Athelia</taxon>
    </lineage>
</organism>
<evidence type="ECO:0000256" key="1">
    <source>
        <dbReference type="SAM" id="MobiDB-lite"/>
    </source>
</evidence>
<dbReference type="EMBL" id="KV417497">
    <property type="protein sequence ID" value="KZP29632.1"/>
    <property type="molecule type" value="Genomic_DNA"/>
</dbReference>
<dbReference type="Proteomes" id="UP000076532">
    <property type="component" value="Unassembled WGS sequence"/>
</dbReference>
<dbReference type="AlphaFoldDB" id="A0A166SMY9"/>
<feature type="region of interest" description="Disordered" evidence="1">
    <location>
        <begin position="1"/>
        <end position="110"/>
    </location>
</feature>
<evidence type="ECO:0000313" key="2">
    <source>
        <dbReference type="EMBL" id="KZP29632.1"/>
    </source>
</evidence>
<reference evidence="2 3" key="1">
    <citation type="journal article" date="2016" name="Mol. Biol. Evol.">
        <title>Comparative Genomics of Early-Diverging Mushroom-Forming Fungi Provides Insights into the Origins of Lignocellulose Decay Capabilities.</title>
        <authorList>
            <person name="Nagy L.G."/>
            <person name="Riley R."/>
            <person name="Tritt A."/>
            <person name="Adam C."/>
            <person name="Daum C."/>
            <person name="Floudas D."/>
            <person name="Sun H."/>
            <person name="Yadav J.S."/>
            <person name="Pangilinan J."/>
            <person name="Larsson K.H."/>
            <person name="Matsuura K."/>
            <person name="Barry K."/>
            <person name="Labutti K."/>
            <person name="Kuo R."/>
            <person name="Ohm R.A."/>
            <person name="Bhattacharya S.S."/>
            <person name="Shirouzu T."/>
            <person name="Yoshinaga Y."/>
            <person name="Martin F.M."/>
            <person name="Grigoriev I.V."/>
            <person name="Hibbett D.S."/>
        </authorList>
    </citation>
    <scope>NUCLEOTIDE SEQUENCE [LARGE SCALE GENOMIC DNA]</scope>
    <source>
        <strain evidence="2 3">CBS 109695</strain>
    </source>
</reference>
<sequence length="110" mass="11985">MDVASFTANSGLLSDAPMRPVPLGKAISTRMKPGPTVRLDEDAGESSHCQTFAALEADSSDEIVEEHDRLEPPPKLGKRDRTAVQKAPRTRQRSTKKPESQASMATRKRG</sequence>
<accession>A0A166SMY9</accession>
<feature type="compositionally biased region" description="Basic and acidic residues" evidence="1">
    <location>
        <begin position="66"/>
        <end position="83"/>
    </location>
</feature>
<keyword evidence="3" id="KW-1185">Reference proteome</keyword>
<gene>
    <name evidence="2" type="ORF">FIBSPDRAFT_851198</name>
</gene>